<dbReference type="GO" id="GO:0009190">
    <property type="term" value="P:cyclic nucleotide biosynthetic process"/>
    <property type="evidence" value="ECO:0007669"/>
    <property type="project" value="InterPro"/>
</dbReference>
<evidence type="ECO:0000256" key="6">
    <source>
        <dbReference type="ARBA" id="ARBA00023239"/>
    </source>
</evidence>
<comment type="subcellular location">
    <subcellularLocation>
        <location evidence="1">Membrane</location>
    </subcellularLocation>
</comment>
<evidence type="ECO:0000256" key="3">
    <source>
        <dbReference type="ARBA" id="ARBA00022741"/>
    </source>
</evidence>
<evidence type="ECO:0000313" key="12">
    <source>
        <dbReference type="Proteomes" id="UP000006671"/>
    </source>
</evidence>
<feature type="compositionally biased region" description="Polar residues" evidence="7">
    <location>
        <begin position="44"/>
        <end position="56"/>
    </location>
</feature>
<protein>
    <submittedName>
        <fullName evidence="11">Predicted protein</fullName>
    </submittedName>
</protein>
<dbReference type="SUPFAM" id="SSF55073">
    <property type="entry name" value="Nucleotide cyclase"/>
    <property type="match status" value="1"/>
</dbReference>
<evidence type="ECO:0000256" key="7">
    <source>
        <dbReference type="SAM" id="MobiDB-lite"/>
    </source>
</evidence>
<keyword evidence="2 8" id="KW-0812">Transmembrane</keyword>
<dbReference type="eggNOG" id="KOG1023">
    <property type="taxonomic scope" value="Eukaryota"/>
</dbReference>
<dbReference type="SMART" id="SM00044">
    <property type="entry name" value="CYCc"/>
    <property type="match status" value="1"/>
</dbReference>
<dbReference type="Pfam" id="PF13426">
    <property type="entry name" value="PAS_9"/>
    <property type="match status" value="1"/>
</dbReference>
<dbReference type="SUPFAM" id="SSF55785">
    <property type="entry name" value="PYP-like sensor domain (PAS domain)"/>
    <property type="match status" value="1"/>
</dbReference>
<feature type="transmembrane region" description="Helical" evidence="8">
    <location>
        <begin position="1208"/>
        <end position="1226"/>
    </location>
</feature>
<dbReference type="NCBIfam" id="TIGR00229">
    <property type="entry name" value="sensory_box"/>
    <property type="match status" value="1"/>
</dbReference>
<dbReference type="RefSeq" id="XP_002669010.1">
    <property type="nucleotide sequence ID" value="XM_002668964.1"/>
</dbReference>
<dbReference type="Proteomes" id="UP000006671">
    <property type="component" value="Unassembled WGS sequence"/>
</dbReference>
<feature type="transmembrane region" description="Helical" evidence="8">
    <location>
        <begin position="867"/>
        <end position="894"/>
    </location>
</feature>
<dbReference type="GO" id="GO:0000166">
    <property type="term" value="F:nucleotide binding"/>
    <property type="evidence" value="ECO:0007669"/>
    <property type="project" value="UniProtKB-KW"/>
</dbReference>
<evidence type="ECO:0000256" key="8">
    <source>
        <dbReference type="SAM" id="Phobius"/>
    </source>
</evidence>
<dbReference type="PROSITE" id="PS50125">
    <property type="entry name" value="GUANYLATE_CYCLASE_2"/>
    <property type="match status" value="1"/>
</dbReference>
<dbReference type="Gene3D" id="3.30.450.20">
    <property type="entry name" value="PAS domain"/>
    <property type="match status" value="1"/>
</dbReference>
<accession>D2W3W6</accession>
<evidence type="ECO:0000259" key="10">
    <source>
        <dbReference type="PROSITE" id="PS50125"/>
    </source>
</evidence>
<feature type="compositionally biased region" description="Low complexity" evidence="7">
    <location>
        <begin position="99"/>
        <end position="120"/>
    </location>
</feature>
<evidence type="ECO:0000256" key="2">
    <source>
        <dbReference type="ARBA" id="ARBA00022692"/>
    </source>
</evidence>
<dbReference type="CDD" id="cd14279">
    <property type="entry name" value="CUE"/>
    <property type="match status" value="1"/>
</dbReference>
<evidence type="ECO:0000259" key="9">
    <source>
        <dbReference type="PROSITE" id="PS50112"/>
    </source>
</evidence>
<organism evidence="12">
    <name type="scientific">Naegleria gruberi</name>
    <name type="common">Amoeba</name>
    <dbReference type="NCBI Taxonomy" id="5762"/>
    <lineage>
        <taxon>Eukaryota</taxon>
        <taxon>Discoba</taxon>
        <taxon>Heterolobosea</taxon>
        <taxon>Tetramitia</taxon>
        <taxon>Eutetramitia</taxon>
        <taxon>Vahlkampfiidae</taxon>
        <taxon>Naegleria</taxon>
    </lineage>
</organism>
<keyword evidence="4 8" id="KW-1133">Transmembrane helix</keyword>
<feature type="compositionally biased region" description="Polar residues" evidence="7">
    <location>
        <begin position="2108"/>
        <end position="2117"/>
    </location>
</feature>
<dbReference type="InterPro" id="IPR001054">
    <property type="entry name" value="A/G_cyclase"/>
</dbReference>
<dbReference type="GO" id="GO:0016829">
    <property type="term" value="F:lyase activity"/>
    <property type="evidence" value="ECO:0007669"/>
    <property type="project" value="UniProtKB-KW"/>
</dbReference>
<feature type="compositionally biased region" description="Polar residues" evidence="7">
    <location>
        <begin position="68"/>
        <end position="93"/>
    </location>
</feature>
<sequence>MSSSNSCNEDSAAVLIIPTHTNHHLNVTTSPKSPTPSSNVPFLAQNSKKQKSQASVRSLLLEKRKSTSRITPLDSIQSHSKPRLNNSNQNIQSPHKLVSTQSTASIRTARSSRSIRSIQRPSTNSSKLKEIKSKSTDFWDEDAKDETPHPEDEDDENTTVMNEYIDKYLMFIQAVKLENPLHRFISITLHIFIMIQSLVLGCSLDFGWGEYGKYIMNVLVIPRTFGFQYLPYEAYIGLAAALLLLESIAIAIIYMTYRSLVYGTSYWKRIRTAGRIAFTSITLCSMPVTFALIHAFFDCDYEKTVTLSGAYDATYVLRRSTNSVYGGIGFARLGVGISALVSTLVNKNDDWDLGLGLTFAPIVLGIVGFVIGFIVTDIYTRRIMTKGQQIASVVTSSQSTHELNFNHSNLPALANFIKFALKGTEEQQDIIFDFVRILFRTTDSISCNCLINMALYSKDICKPPNYFQASTFLKKAEQRKPNFRQQFAIYMRMAELEKSLAINMKIKGTVGETVIERLNLRMKKLRIMIIEFWKLVSSKSNVDHILQKIESLSYELDVAFQNLILDHEEDETIQQLYKHYQREFNFMAMGNEDEEEEKPIKESEKPPMQFLALSPTKNNLFATDDLMLDNFDSISMMGEEEEENFETVLDKQQEIFTNAISKPDENEKLFYFLNTSGGFQLLFILMVLIIGLSLLFKLTSLDLFDSVSVLTALPFSALININNLNGQVGPLNTTSIWSIPTFRSKINTLGSSKAVKLENLNELFSTQYDDTVVEYYNAEDKLILVDDESGSWKYTSTNWIAKRNKMLLLTLVDLINQTKSSDKISLDNSQFTFLGNNVERMSNGFAQFFEDIYKYLYSDLNSTTNDFIIVVVFIFFSFLVYSIVHSLFLLRFIYNRKLILRLFHQVPQEESRFLITTMEKVVGEEQDVKSSTKSLFTSVTKLIFLDIFSILVTCVALSMIIADVFTDFQAHTYGVVKLREMSYAMSYEQQIRYDIFQMVLHLDNQTFREERSKLLLDHITSFDTHWTATRYGSSVDGYLSLSGVNSNLDNLLGKTSSNCSTFSCNSMDDKVGFFRAQAVKLNEILRVYNGTVSDLNKIPEFLYLTAYDLYGTFGSLNEILYYAYFNSQPYFTIIGTVVGIPLLLLCYMLNFMTMKNVRNENYVLRKMLNYLHWEVLDSNDDLRNYIFHHILKTDPKEKSKRKVPKERAILEAALTSAIVCSANGTIDIFNNASEKLFGFRSDQMIGFPLVKLFDKSSEASLQPIITQMSMASSGYSETLELVGVRKNLATVSVEMRICVSVTDSRNVITCFIRDLTEIKMQVKELAEQKKKSEALLMNIMPYSVAKRLQEGGENLIADKFDHVTCIFSDIVGLLDLGLSATDLVQNLNDLVMQFDEACVRFNLEKIKTIQSKYFCTGGLKANEMKDEEHELRVFEFALNLFEIFNDFQLRNEHRNWNIGLRAGINAGPLVAGVCGVLKYAYDIWGDAVNAASLEVATESVAFVSNAPSGKLIMHGTLYKPIISGSETTVQRGAVVLVHGSGASNRNESAMNYAFLNTMGFPKKDPNCGLTFMNFQVFYELGMELAKSGLVVLTYDKRGHCSGHEECKLCTVNQLTHHFENCWYGGPSDAPQQFDYNLVTLDDFAIDAVSGLEYLSTRPDVNPSKLGILGHSEGVNVVLKSFNLFNSESNVKMGKQVINVFLMNGLVFNYGQFLVKQNLRMVTNWNILKEACEKEDPTSQLIPIANSNMDISNKTAVALANFFPLFEKGSYPIDWAYNIGGYVSGRFIQSAFNYTSIEFTKLHLLKSATMPFVCALNSPTDANVHPEDYKNLIDVLSQRDARLTFSQVYPNLTHFDSPSDLSTTVESHPENPLLEKYVKTLDSFTVSDLEEIEQLLGKVSSAKLKNLLQRDLTLARSKLSTRLLNESVERENEKRGHFVKKKTILVEREIEIIEEDEEGYIQQHVKGYKEKVRSLKQLLPDKKTKEIRDALIRCKGREEAAMEGLLTGELPRRPDIPKIKTKKIIKEAKEVIETESLSTNSENPPIQFFEDVTLPKYENNVNVLSDRIKRMKEMIDMEKKETDRLTKQVESFKSKSSSSSLGDWIGKNETGSSSNDGTLTEEEEYKKNRMYLPGEYETMERDEPRTFTFKPERTFSNEVSHIHFRVAESEFYRLLTTKTQFRITEVKYVVTPGLVKQFEASRHNLAYDLNTKYPEVKPILTFMDISDYSDDNIDWICKNGVRNNSGKPYVFTNLAAQANAVIAKNTKIMLFLVLPGRSAVRDLNKLQNADISSLGANHSLRTSDSMNHAVFNNELILPYYVVSYSNSQTTYNPQTGTVQGVVRLDEEWKHIEANAQADKFMNDVKEFYQKALIQGSKERVLDPTTFVNDVMEDESTPGSGLSGGDQFDMDTPTPGTASSFKFEDDTF</sequence>
<feature type="region of interest" description="Disordered" evidence="7">
    <location>
        <begin position="2389"/>
        <end position="2426"/>
    </location>
</feature>
<name>D2W3W6_NAEGR</name>
<dbReference type="OrthoDB" id="10256774at2759"/>
<evidence type="ECO:0000313" key="11">
    <source>
        <dbReference type="EMBL" id="EFC36266.1"/>
    </source>
</evidence>
<dbReference type="CDD" id="cd00130">
    <property type="entry name" value="PAS"/>
    <property type="match status" value="1"/>
</dbReference>
<feature type="transmembrane region" description="Helical" evidence="8">
    <location>
        <begin position="669"/>
        <end position="696"/>
    </location>
</feature>
<dbReference type="InParanoid" id="D2W3W6"/>
<feature type="transmembrane region" description="Helical" evidence="8">
    <location>
        <begin position="1130"/>
        <end position="1149"/>
    </location>
</feature>
<feature type="region of interest" description="Disordered" evidence="7">
    <location>
        <begin position="2085"/>
        <end position="2125"/>
    </location>
</feature>
<evidence type="ECO:0000256" key="1">
    <source>
        <dbReference type="ARBA" id="ARBA00004370"/>
    </source>
</evidence>
<dbReference type="Gene3D" id="3.40.50.1820">
    <property type="entry name" value="alpha/beta hydrolase"/>
    <property type="match status" value="1"/>
</dbReference>
<dbReference type="InterPro" id="IPR050401">
    <property type="entry name" value="Cyclic_nucleotide_synthase"/>
</dbReference>
<keyword evidence="12" id="KW-1185">Reference proteome</keyword>
<keyword evidence="3" id="KW-0547">Nucleotide-binding</keyword>
<feature type="transmembrane region" description="Helical" evidence="8">
    <location>
        <begin position="234"/>
        <end position="255"/>
    </location>
</feature>
<feature type="compositionally biased region" description="Low complexity" evidence="7">
    <location>
        <begin position="28"/>
        <end position="38"/>
    </location>
</feature>
<dbReference type="PROSITE" id="PS50112">
    <property type="entry name" value="PAS"/>
    <property type="match status" value="1"/>
</dbReference>
<keyword evidence="6" id="KW-0456">Lyase</keyword>
<dbReference type="KEGG" id="ngr:NAEGRDRAFT_60042"/>
<dbReference type="PANTHER" id="PTHR11920">
    <property type="entry name" value="GUANYLYL CYCLASE"/>
    <property type="match status" value="1"/>
</dbReference>
<feature type="transmembrane region" description="Helical" evidence="8">
    <location>
        <begin position="353"/>
        <end position="376"/>
    </location>
</feature>
<feature type="region of interest" description="Disordered" evidence="7">
    <location>
        <begin position="22"/>
        <end position="131"/>
    </location>
</feature>
<feature type="domain" description="PAS" evidence="9">
    <location>
        <begin position="1207"/>
        <end position="1273"/>
    </location>
</feature>
<dbReference type="Gene3D" id="6.10.250.780">
    <property type="match status" value="1"/>
</dbReference>
<dbReference type="InterPro" id="IPR035965">
    <property type="entry name" value="PAS-like_dom_sf"/>
</dbReference>
<proteinExistence type="predicted"/>
<gene>
    <name evidence="11" type="ORF">NAEGRDRAFT_60042</name>
</gene>
<dbReference type="GO" id="GO:0016020">
    <property type="term" value="C:membrane"/>
    <property type="evidence" value="ECO:0007669"/>
    <property type="project" value="UniProtKB-SubCell"/>
</dbReference>
<dbReference type="InterPro" id="IPR000014">
    <property type="entry name" value="PAS"/>
</dbReference>
<dbReference type="CDD" id="cd07302">
    <property type="entry name" value="CHD"/>
    <property type="match status" value="1"/>
</dbReference>
<dbReference type="EMBL" id="GG738934">
    <property type="protein sequence ID" value="EFC36266.1"/>
    <property type="molecule type" value="Genomic_DNA"/>
</dbReference>
<dbReference type="Gene3D" id="3.30.70.1230">
    <property type="entry name" value="Nucleotide cyclase"/>
    <property type="match status" value="1"/>
</dbReference>
<evidence type="ECO:0000256" key="4">
    <source>
        <dbReference type="ARBA" id="ARBA00022989"/>
    </source>
</evidence>
<feature type="domain" description="Guanylate cyclase" evidence="10">
    <location>
        <begin position="1364"/>
        <end position="1492"/>
    </location>
</feature>
<dbReference type="GO" id="GO:0035556">
    <property type="term" value="P:intracellular signal transduction"/>
    <property type="evidence" value="ECO:0007669"/>
    <property type="project" value="InterPro"/>
</dbReference>
<dbReference type="InterPro" id="IPR029787">
    <property type="entry name" value="Nucleotide_cyclase"/>
</dbReference>
<dbReference type="InterPro" id="IPR029058">
    <property type="entry name" value="AB_hydrolase_fold"/>
</dbReference>
<dbReference type="VEuPathDB" id="AmoebaDB:NAEGRDRAFT_60042"/>
<evidence type="ECO:0000256" key="5">
    <source>
        <dbReference type="ARBA" id="ARBA00023136"/>
    </source>
</evidence>
<feature type="transmembrane region" description="Helical" evidence="8">
    <location>
        <begin position="184"/>
        <end position="208"/>
    </location>
</feature>
<feature type="transmembrane region" description="Helical" evidence="8">
    <location>
        <begin position="942"/>
        <end position="962"/>
    </location>
</feature>
<dbReference type="Pfam" id="PF00211">
    <property type="entry name" value="Guanylate_cyc"/>
    <property type="match status" value="1"/>
</dbReference>
<dbReference type="SUPFAM" id="SSF53474">
    <property type="entry name" value="alpha/beta-Hydrolases"/>
    <property type="match status" value="1"/>
</dbReference>
<keyword evidence="5 8" id="KW-0472">Membrane</keyword>
<dbReference type="GeneID" id="8860936"/>
<dbReference type="PANTHER" id="PTHR11920:SF335">
    <property type="entry name" value="GUANYLATE CYCLASE"/>
    <property type="match status" value="1"/>
</dbReference>
<reference evidence="11 12" key="1">
    <citation type="journal article" date="2010" name="Cell">
        <title>The genome of Naegleria gruberi illuminates early eukaryotic versatility.</title>
        <authorList>
            <person name="Fritz-Laylin L.K."/>
            <person name="Prochnik S.E."/>
            <person name="Ginger M.L."/>
            <person name="Dacks J.B."/>
            <person name="Carpenter M.L."/>
            <person name="Field M.C."/>
            <person name="Kuo A."/>
            <person name="Paredez A."/>
            <person name="Chapman J."/>
            <person name="Pham J."/>
            <person name="Shu S."/>
            <person name="Neupane R."/>
            <person name="Cipriano M."/>
            <person name="Mancuso J."/>
            <person name="Tu H."/>
            <person name="Salamov A."/>
            <person name="Lindquist E."/>
            <person name="Shapiro H."/>
            <person name="Lucas S."/>
            <person name="Grigoriev I.V."/>
            <person name="Cande W.Z."/>
            <person name="Fulton C."/>
            <person name="Rokhsar D.S."/>
            <person name="Dawson S.C."/>
        </authorList>
    </citation>
    <scope>NUCLEOTIDE SEQUENCE [LARGE SCALE GENOMIC DNA]</scope>
    <source>
        <strain evidence="11 12">NEG-M</strain>
    </source>
</reference>
<dbReference type="SMART" id="SM00091">
    <property type="entry name" value="PAS"/>
    <property type="match status" value="1"/>
</dbReference>
<feature type="transmembrane region" description="Helical" evidence="8">
    <location>
        <begin position="276"/>
        <end position="297"/>
    </location>
</feature>